<evidence type="ECO:0000256" key="15">
    <source>
        <dbReference type="SAM" id="Coils"/>
    </source>
</evidence>
<dbReference type="InterPro" id="IPR001609">
    <property type="entry name" value="Myosin_head_motor_dom-like"/>
</dbReference>
<dbReference type="SMART" id="SM00242">
    <property type="entry name" value="MYSc"/>
    <property type="match status" value="1"/>
</dbReference>
<dbReference type="GO" id="GO:0030016">
    <property type="term" value="C:myofibril"/>
    <property type="evidence" value="ECO:0007669"/>
    <property type="project" value="UniProtKB-SubCell"/>
</dbReference>
<comment type="subcellular location">
    <subcellularLocation>
        <location evidence="1">Cytoplasm</location>
        <location evidence="1">Myofibril</location>
    </subcellularLocation>
</comment>
<evidence type="ECO:0000256" key="9">
    <source>
        <dbReference type="ARBA" id="ARBA00023123"/>
    </source>
</evidence>
<dbReference type="Gene3D" id="3.40.850.10">
    <property type="entry name" value="Kinesin motor domain"/>
    <property type="match status" value="1"/>
</dbReference>
<dbReference type="Gene3D" id="1.20.5.4820">
    <property type="match status" value="1"/>
</dbReference>
<dbReference type="InterPro" id="IPR004009">
    <property type="entry name" value="SH3_Myosin"/>
</dbReference>
<feature type="domain" description="Myosin N-terminal SH3-like" evidence="17">
    <location>
        <begin position="34"/>
        <end position="83"/>
    </location>
</feature>
<dbReference type="PROSITE" id="PS50096">
    <property type="entry name" value="IQ"/>
    <property type="match status" value="1"/>
</dbReference>
<dbReference type="FunFam" id="2.30.30.360:FF:000001">
    <property type="entry name" value="Myosin heavy chain"/>
    <property type="match status" value="1"/>
</dbReference>
<evidence type="ECO:0000313" key="19">
    <source>
        <dbReference type="Proteomes" id="UP000694555"/>
    </source>
</evidence>
<keyword evidence="8 15" id="KW-0175">Coiled coil</keyword>
<evidence type="ECO:0000256" key="7">
    <source>
        <dbReference type="ARBA" id="ARBA00022840"/>
    </source>
</evidence>
<dbReference type="PROSITE" id="PS51456">
    <property type="entry name" value="MYOSIN_MOTOR"/>
    <property type="match status" value="1"/>
</dbReference>
<dbReference type="Ensembl" id="ENSBJAT00000001358.1">
    <property type="protein sequence ID" value="ENSBJAP00000001330.1"/>
    <property type="gene ID" value="ENSBJAG00000000944.1"/>
</dbReference>
<reference evidence="18" key="2">
    <citation type="submission" date="2025-09" db="UniProtKB">
        <authorList>
            <consortium name="Ensembl"/>
        </authorList>
    </citation>
    <scope>IDENTIFICATION</scope>
</reference>
<keyword evidence="4" id="KW-0488">Methylation</keyword>
<sequence length="1937" mass="222645">MASSDSEMAVFGEAAPYLRKSEKERIEAQNKPFDAKTSVFVAHPKESFVKGTIQSRESGKVTVKTEGGETLTVKDDQVFSMNPPKYDKIEDMAMMTHLHEPAVLYNLKERYAAWMIYTYSGLFCVTVNPYKWLPVYNPEVVLAYRGKKRQEAPPHIFSISDNAYQFMLTGECLISFHGESGAGKTVNTKRVIQYFATIAASGEKKKEEQQQSGKMQGTLEDQIISANPLLEAFGNAKTVRNDNSSRFGKFIRIHFGATGKLASADIETYLLEKSRVTFQLKAERSYHIFYQITSNKKPELIDMLLITTNPYDFHFVSQGEITVPSIDDKEELMATDSAIDILGFTADEKTAIYKLTGAVMHYGNLKFKQKQREEQAEPDGTEVADKAAYLMGLNSADLLKALCYPRVKVGNEYVTKGQTVQQVNNAVGALAKAVYEKMFLWMVIRINQQLDTKQPRQYFIGVLDIAGFEIFDFNSFEQLCINFTNEKLQQFFNHHMFVLEQEEYKKEGIEWTFIDFGMDLAACIELIEKPMGIFSILEEECMFPKATDTSFKNKLYDQHLGKSSNFQKPKPAKGKAEAHFSLVHYAGTVDYNISGWLEKNKDPLNETVIGLYQKSSVKTLALLFASYGGADAEAGGGGKKGGKKKGSSFQTVSALFRENLNKLMTNLRSTHPHFVRCIIPNETKTPGAMEHELVLHQLRCNGVLEGIRICRKGFPSRVLYADFKQRYKVLNASAIPEGQFIDSKKASEKLLGSIDVDHTQYKFGHTKVFFKAGLLGLLEEMRDEKLAQLITRTQAMCRGFLMRVEYRRMVERRESIFCIQYNIRAFMNVKHWPWMKLFFKIKPLLKSAESEKEMANMKEEFEKTKEELAKSEAKRKELEEKMVKLVQEKNDLQLQVQAEADSLADAEERCDQLIKTKIQLEAKVKEVTERAEDEEEINAELTAKKRKLEDECSELKKDIDDLELTLAKVEKEKHATENKVKNLTEEMAALDETIAKLTKEKKALQEAHQQTLDDLQAEEDKVNTLTKAKTKLEQQVDDLEGSLEQEKKLRMDLERAKRKLEGDLKLAHDSIMDLENDKQQLDEKLKKKDFEISQIQSKIEDEQLLGMQLQKKIKELQARIEELEEEIEAERTSRAKAEKHRADLSRELEEISERLEEAGGATAAQIEMNKKREAEFQKMRRDLEEATLQHEATAAALRKKHADSTAELGEQIDNLQRVKQKLEKEKSELKMEIDDLASNMESVSKAKANLEKMCRTLEDQLSEIKTKEEEHQRMINDLNTQRARLQTEAGEYSRQVEEKDALISQLSRGKQAFTQQIEELKRHLEEEIKAKSALAHALQSARHDCDLLREQYEEEQEAKSELQRALSKANTEVAQWRTKYETDAIQRTEELEEAKKKLAQRLQDAEEHVEAVNAKCASLEKTKQRLQNEVEDLMIDVERANAACAALDKKQKNFDKILAEWKQKYEETQAELEASQKESRSLSTELFKMKNAYEESLDHLETLKRENKNLQRKSLQIAEGGKAIHELEKVKKQIEQEKSEIQAALEEAEASLEHEEGKILRLQLELNQVKSEIDRKIAEKDEEIDQMKRNHLRIVESLQSSLDAEIRSRNEALRLKKKMEGDLNEMEIQLSHANRVAAEAQKNLRNTQAVLKDTQIHLDDALRTQEDLKEQVAMVERRANLLQAEIEELRAALEQTERSRKVAEQELLDATERVQLLHTQNTSLINTKKKLETDIAQIQGEMEDTIQEARNAEEKAKKAITDAAMMAEELKKEQDTSAHLERMKKNLDQTVKDLQHRLDEAEQLALKGGKKQIQKLEARVRELEGEVDAEQKRSAEAVKGVRKYERRVKELTYQSEEDRKNILRLQDLVDKLQMKVKSYKRQAEEAEELSNVNLSKFRKIQHELEEAEERADIAESQVNKLRVKSREFHSKKIGEEE</sequence>
<dbReference type="Gene3D" id="1.10.10.820">
    <property type="match status" value="1"/>
</dbReference>
<dbReference type="FunFam" id="1.20.5.340:FF:000003">
    <property type="entry name" value="Myosin heavy chain"/>
    <property type="match status" value="1"/>
</dbReference>
<evidence type="ECO:0000256" key="8">
    <source>
        <dbReference type="ARBA" id="ARBA00023054"/>
    </source>
</evidence>
<dbReference type="SUPFAM" id="SSF52540">
    <property type="entry name" value="P-loop containing nucleoside triphosphate hydrolases"/>
    <property type="match status" value="1"/>
</dbReference>
<keyword evidence="6 14" id="KW-0547">Nucleotide-binding</keyword>
<dbReference type="Pfam" id="PF01576">
    <property type="entry name" value="Myosin_tail_1"/>
    <property type="match status" value="1"/>
</dbReference>
<dbReference type="FunFam" id="1.20.5.340:FF:000006">
    <property type="entry name" value="Myosin heavy chain"/>
    <property type="match status" value="1"/>
</dbReference>
<keyword evidence="9 14" id="KW-0518">Myosin</keyword>
<feature type="region of interest" description="Actin-binding" evidence="14">
    <location>
        <begin position="660"/>
        <end position="682"/>
    </location>
</feature>
<accession>A0A8B9Z1J6</accession>
<dbReference type="SMART" id="SM00015">
    <property type="entry name" value="IQ"/>
    <property type="match status" value="2"/>
</dbReference>
<dbReference type="FunFam" id="1.20.5.370:FF:000008">
    <property type="entry name" value="Myosin heavy chain"/>
    <property type="match status" value="1"/>
</dbReference>
<dbReference type="FunFam" id="3.40.850.10:FF:000024">
    <property type="entry name" value="Myosin heavy chain, isoform J"/>
    <property type="match status" value="1"/>
</dbReference>
<dbReference type="FunFam" id="1.20.5.340:FF:000013">
    <property type="entry name" value="Myosin heavy chain"/>
    <property type="match status" value="1"/>
</dbReference>
<dbReference type="SUPFAM" id="SSF90257">
    <property type="entry name" value="Myosin rod fragments"/>
    <property type="match status" value="4"/>
</dbReference>
<dbReference type="PANTHER" id="PTHR45615:SF79">
    <property type="entry name" value="MYOSIN-4"/>
    <property type="match status" value="1"/>
</dbReference>
<keyword evidence="19" id="KW-1185">Reference proteome</keyword>
<dbReference type="Gene3D" id="1.20.5.370">
    <property type="match status" value="4"/>
</dbReference>
<keyword evidence="12 14" id="KW-0009">Actin-binding</keyword>
<evidence type="ECO:0000256" key="3">
    <source>
        <dbReference type="ARBA" id="ARBA00022433"/>
    </source>
</evidence>
<dbReference type="FunFam" id="1.20.120.720:FF:000001">
    <property type="entry name" value="Myosin heavy chain, muscle"/>
    <property type="match status" value="1"/>
</dbReference>
<dbReference type="Pfam" id="PF00063">
    <property type="entry name" value="Myosin_head"/>
    <property type="match status" value="1"/>
</dbReference>
<evidence type="ECO:0000256" key="4">
    <source>
        <dbReference type="ARBA" id="ARBA00022481"/>
    </source>
</evidence>
<dbReference type="GO" id="GO:0051015">
    <property type="term" value="F:actin filament binding"/>
    <property type="evidence" value="ECO:0007669"/>
    <property type="project" value="InterPro"/>
</dbReference>
<dbReference type="FunFam" id="1.20.5.370:FF:000007">
    <property type="entry name" value="Myosin heavy chain"/>
    <property type="match status" value="1"/>
</dbReference>
<dbReference type="PROSITE" id="PS51844">
    <property type="entry name" value="SH3_LIKE"/>
    <property type="match status" value="1"/>
</dbReference>
<evidence type="ECO:0000256" key="11">
    <source>
        <dbReference type="ARBA" id="ARBA00023179"/>
    </source>
</evidence>
<dbReference type="InterPro" id="IPR008989">
    <property type="entry name" value="Myosin_S1_N"/>
</dbReference>
<evidence type="ECO:0000256" key="12">
    <source>
        <dbReference type="ARBA" id="ARBA00023203"/>
    </source>
</evidence>
<keyword evidence="11" id="KW-0514">Muscle protein</keyword>
<dbReference type="FunFam" id="1.20.5.370:FF:000002">
    <property type="entry name" value="Myosin heavy chain"/>
    <property type="match status" value="1"/>
</dbReference>
<dbReference type="Gene3D" id="1.20.5.340">
    <property type="match status" value="5"/>
</dbReference>
<dbReference type="Proteomes" id="UP000694555">
    <property type="component" value="Unplaced"/>
</dbReference>
<comment type="similarity">
    <text evidence="2 14">Belongs to the TRAFAC class myosin-kinesin ATPase superfamily. Myosin family.</text>
</comment>
<dbReference type="InterPro" id="IPR027417">
    <property type="entry name" value="P-loop_NTPase"/>
</dbReference>
<name>A0A8B9Z1J6_9AVES</name>
<dbReference type="FunFam" id="1.20.58.530:FF:000001">
    <property type="entry name" value="Myosin heavy chain"/>
    <property type="match status" value="1"/>
</dbReference>
<keyword evidence="5" id="KW-0963">Cytoplasm</keyword>
<proteinExistence type="inferred from homology"/>
<dbReference type="FunFam" id="1.20.5.340:FF:000002">
    <property type="entry name" value="Myosin heavy chain"/>
    <property type="match status" value="1"/>
</dbReference>
<dbReference type="CDD" id="cd01377">
    <property type="entry name" value="MYSc_class_II"/>
    <property type="match status" value="1"/>
</dbReference>
<evidence type="ECO:0000256" key="2">
    <source>
        <dbReference type="ARBA" id="ARBA00008314"/>
    </source>
</evidence>
<dbReference type="GO" id="GO:0000146">
    <property type="term" value="F:microfilament motor activity"/>
    <property type="evidence" value="ECO:0007669"/>
    <property type="project" value="TreeGrafter"/>
</dbReference>
<dbReference type="InterPro" id="IPR000048">
    <property type="entry name" value="IQ_motif_EF-hand-BS"/>
</dbReference>
<reference evidence="18" key="1">
    <citation type="submission" date="2025-08" db="UniProtKB">
        <authorList>
            <consortium name="Ensembl"/>
        </authorList>
    </citation>
    <scope>IDENTIFICATION</scope>
</reference>
<evidence type="ECO:0000256" key="5">
    <source>
        <dbReference type="ARBA" id="ARBA00022490"/>
    </source>
</evidence>
<dbReference type="InterPro" id="IPR036961">
    <property type="entry name" value="Kinesin_motor_dom_sf"/>
</dbReference>
<dbReference type="FunFam" id="1.20.5.340:FF:000004">
    <property type="entry name" value="Myosin heavy chain"/>
    <property type="match status" value="1"/>
</dbReference>
<dbReference type="Gene3D" id="1.20.58.530">
    <property type="match status" value="1"/>
</dbReference>
<dbReference type="GO" id="GO:0016460">
    <property type="term" value="C:myosin II complex"/>
    <property type="evidence" value="ECO:0007669"/>
    <property type="project" value="TreeGrafter"/>
</dbReference>
<dbReference type="GO" id="GO:0006936">
    <property type="term" value="P:muscle contraction"/>
    <property type="evidence" value="ECO:0007669"/>
    <property type="project" value="TreeGrafter"/>
</dbReference>
<evidence type="ECO:0000313" key="18">
    <source>
        <dbReference type="Ensembl" id="ENSBJAP00000001330.1"/>
    </source>
</evidence>
<keyword evidence="3" id="KW-0787">Thick filament</keyword>
<keyword evidence="7 14" id="KW-0067">ATP-binding</keyword>
<dbReference type="InterPro" id="IPR002928">
    <property type="entry name" value="Myosin_tail"/>
</dbReference>
<evidence type="ECO:0000256" key="1">
    <source>
        <dbReference type="ARBA" id="ARBA00004657"/>
    </source>
</evidence>
<dbReference type="InterPro" id="IPR014751">
    <property type="entry name" value="XRCC4-like_C"/>
</dbReference>
<dbReference type="FunFam" id="1.20.5.4820:FF:000001">
    <property type="entry name" value="Myosin heavy chain"/>
    <property type="match status" value="1"/>
</dbReference>
<dbReference type="FunFam" id="1.20.5.370:FF:000001">
    <property type="entry name" value="Myosin heavy chain"/>
    <property type="match status" value="1"/>
</dbReference>
<organism evidence="18 19">
    <name type="scientific">Buteo japonicus</name>
    <dbReference type="NCBI Taxonomy" id="224669"/>
    <lineage>
        <taxon>Eukaryota</taxon>
        <taxon>Metazoa</taxon>
        <taxon>Chordata</taxon>
        <taxon>Craniata</taxon>
        <taxon>Vertebrata</taxon>
        <taxon>Euteleostomi</taxon>
        <taxon>Archelosauria</taxon>
        <taxon>Archosauria</taxon>
        <taxon>Dinosauria</taxon>
        <taxon>Saurischia</taxon>
        <taxon>Theropoda</taxon>
        <taxon>Coelurosauria</taxon>
        <taxon>Aves</taxon>
        <taxon>Neognathae</taxon>
        <taxon>Neoaves</taxon>
        <taxon>Telluraves</taxon>
        <taxon>Accipitrimorphae</taxon>
        <taxon>Accipitriformes</taxon>
        <taxon>Accipitridae</taxon>
        <taxon>Accipitrinae</taxon>
        <taxon>Buteo</taxon>
    </lineage>
</organism>
<evidence type="ECO:0000256" key="13">
    <source>
        <dbReference type="ARBA" id="ARBA00038612"/>
    </source>
</evidence>
<dbReference type="FunFam" id="1.20.5.370:FF:000003">
    <property type="entry name" value="Myosin heavy chain"/>
    <property type="match status" value="1"/>
</dbReference>
<dbReference type="Gene3D" id="2.30.30.360">
    <property type="entry name" value="Myosin S1 fragment, N-terminal"/>
    <property type="match status" value="1"/>
</dbReference>
<dbReference type="GO" id="GO:0005524">
    <property type="term" value="F:ATP binding"/>
    <property type="evidence" value="ECO:0007669"/>
    <property type="project" value="UniProtKB-UniRule"/>
</dbReference>
<dbReference type="Gene3D" id="6.10.250.2420">
    <property type="match status" value="1"/>
</dbReference>
<dbReference type="PANTHER" id="PTHR45615">
    <property type="entry name" value="MYOSIN HEAVY CHAIN, NON-MUSCLE"/>
    <property type="match status" value="1"/>
</dbReference>
<keyword evidence="10 14" id="KW-0505">Motor protein</keyword>
<evidence type="ECO:0000256" key="6">
    <source>
        <dbReference type="ARBA" id="ARBA00022741"/>
    </source>
</evidence>
<dbReference type="FunFam" id="1.10.10.820:FF:000001">
    <property type="entry name" value="Myosin heavy chain"/>
    <property type="match status" value="1"/>
</dbReference>
<dbReference type="Gene3D" id="1.20.120.720">
    <property type="entry name" value="Myosin VI head, motor domain, U50 subdomain"/>
    <property type="match status" value="1"/>
</dbReference>
<dbReference type="GO" id="GO:0032982">
    <property type="term" value="C:myosin filament"/>
    <property type="evidence" value="ECO:0007669"/>
    <property type="project" value="UniProtKB-KW"/>
</dbReference>
<feature type="domain" description="Myosin motor" evidence="16">
    <location>
        <begin position="87"/>
        <end position="783"/>
    </location>
</feature>
<protein>
    <submittedName>
        <fullName evidence="18">Uncharacterized protein</fullName>
    </submittedName>
</protein>
<dbReference type="Pfam" id="PF02736">
    <property type="entry name" value="Myosin_N"/>
    <property type="match status" value="1"/>
</dbReference>
<comment type="subunit">
    <text evidence="13">Muscle myosin is a hexameric protein that consists of 2 heavy chain subunits (MHC), 2 alkali light chain subunits (MLC) and 2 regulatory light chain subunits (MLC-2).</text>
</comment>
<evidence type="ECO:0000259" key="17">
    <source>
        <dbReference type="PROSITE" id="PS51844"/>
    </source>
</evidence>
<evidence type="ECO:0000256" key="14">
    <source>
        <dbReference type="PROSITE-ProRule" id="PRU00782"/>
    </source>
</evidence>
<feature type="binding site" evidence="14">
    <location>
        <begin position="178"/>
        <end position="185"/>
    </location>
    <ligand>
        <name>ATP</name>
        <dbReference type="ChEBI" id="CHEBI:30616"/>
    </ligand>
</feature>
<feature type="coiled-coil region" evidence="15">
    <location>
        <begin position="847"/>
        <end position="1924"/>
    </location>
</feature>
<evidence type="ECO:0000259" key="16">
    <source>
        <dbReference type="PROSITE" id="PS51456"/>
    </source>
</evidence>
<evidence type="ECO:0000256" key="10">
    <source>
        <dbReference type="ARBA" id="ARBA00023175"/>
    </source>
</evidence>
<dbReference type="PRINTS" id="PR00193">
    <property type="entry name" value="MYOSINHEAVY"/>
</dbReference>